<gene>
    <name evidence="2" type="ORF">ENH_00033450</name>
</gene>
<dbReference type="OrthoDB" id="10302228at2759"/>
<sequence length="355" mass="41664">MIPGTGDQAGLNPVPSPYNLRPRNNSQDCGRGHAPSDRAWNFDLFSSALRNARELKDAIDEIVLEQYNKAWKWFLSYEEGEIKNQARVVQHKHEDLDVVWNRMLQELENPGAIMLAMHLMYEDVVRRPLATNDPRDITKMVAKYFREKTVFRIRVDRLKVDIIKKIKIARKLREKGFDPQREVIWNERASIVSKYRRAINQEIKFYNDQIKALHAAIKQREAMIEDFDPAFARAIALISPPDTLQSEWHDEYALMDPEIREKDWDNTVDNFLAFKKKHYMEEKRAELLRDDVAWADFMSMNQATLKKELFRREAALKKLMLTDVFTNIQRAFPEHDPTLIKGIEYDPNESGIESG</sequence>
<reference evidence="2" key="1">
    <citation type="submission" date="2013-10" db="EMBL/GenBank/DDBJ databases">
        <title>Genomic analysis of the causative agents of coccidiosis in chickens.</title>
        <authorList>
            <person name="Reid A.J."/>
            <person name="Blake D."/>
            <person name="Billington K."/>
            <person name="Browne H."/>
            <person name="Dunn M."/>
            <person name="Hung S."/>
            <person name="Kawahara F."/>
            <person name="Miranda-Saavedra D."/>
            <person name="Mourier T."/>
            <person name="Nagra H."/>
            <person name="Otto T.D."/>
            <person name="Rawlings N."/>
            <person name="Sanchez A."/>
            <person name="Sanders M."/>
            <person name="Subramaniam C."/>
            <person name="Tay Y."/>
            <person name="Dear P."/>
            <person name="Doerig C."/>
            <person name="Gruber A."/>
            <person name="Parkinson J."/>
            <person name="Shirley M."/>
            <person name="Wan K.L."/>
            <person name="Berriman M."/>
            <person name="Tomley F."/>
            <person name="Pain A."/>
        </authorList>
    </citation>
    <scope>NUCLEOTIDE SEQUENCE [LARGE SCALE GENOMIC DNA]</scope>
    <source>
        <strain evidence="2">Houghton</strain>
    </source>
</reference>
<evidence type="ECO:0000313" key="2">
    <source>
        <dbReference type="EMBL" id="CDJ67271.1"/>
    </source>
</evidence>
<reference evidence="2" key="2">
    <citation type="submission" date="2013-10" db="EMBL/GenBank/DDBJ databases">
        <authorList>
            <person name="Aslett M."/>
        </authorList>
    </citation>
    <scope>NUCLEOTIDE SEQUENCE [LARGE SCALE GENOMIC DNA]</scope>
    <source>
        <strain evidence="2">Houghton</strain>
    </source>
</reference>
<dbReference type="RefSeq" id="XP_013435738.1">
    <property type="nucleotide sequence ID" value="XM_013580284.1"/>
</dbReference>
<name>U6MTC7_9EIME</name>
<dbReference type="Proteomes" id="UP000030754">
    <property type="component" value="Unassembled WGS sequence"/>
</dbReference>
<dbReference type="EMBL" id="HG724253">
    <property type="protein sequence ID" value="CDJ67271.1"/>
    <property type="molecule type" value="Genomic_DNA"/>
</dbReference>
<feature type="region of interest" description="Disordered" evidence="1">
    <location>
        <begin position="1"/>
        <end position="33"/>
    </location>
</feature>
<organism evidence="2 3">
    <name type="scientific">Eimeria necatrix</name>
    <dbReference type="NCBI Taxonomy" id="51315"/>
    <lineage>
        <taxon>Eukaryota</taxon>
        <taxon>Sar</taxon>
        <taxon>Alveolata</taxon>
        <taxon>Apicomplexa</taxon>
        <taxon>Conoidasida</taxon>
        <taxon>Coccidia</taxon>
        <taxon>Eucoccidiorida</taxon>
        <taxon>Eimeriorina</taxon>
        <taxon>Eimeriidae</taxon>
        <taxon>Eimeria</taxon>
    </lineage>
</organism>
<proteinExistence type="predicted"/>
<accession>U6MTC7</accession>
<dbReference type="GeneID" id="25473509"/>
<evidence type="ECO:0000313" key="3">
    <source>
        <dbReference type="Proteomes" id="UP000030754"/>
    </source>
</evidence>
<dbReference type="AlphaFoldDB" id="U6MTC7"/>
<keyword evidence="3" id="KW-1185">Reference proteome</keyword>
<evidence type="ECO:0000256" key="1">
    <source>
        <dbReference type="SAM" id="MobiDB-lite"/>
    </source>
</evidence>
<protein>
    <submittedName>
        <fullName evidence="2">Uncharacterized protein</fullName>
    </submittedName>
</protein>
<dbReference type="VEuPathDB" id="ToxoDB:ENH_00033450"/>